<protein>
    <submittedName>
        <fullName evidence="2">Uncharacterized protein</fullName>
    </submittedName>
</protein>
<dbReference type="AlphaFoldDB" id="A0A9X1YKX9"/>
<proteinExistence type="predicted"/>
<evidence type="ECO:0000313" key="2">
    <source>
        <dbReference type="EMBL" id="MCK8787876.1"/>
    </source>
</evidence>
<keyword evidence="1" id="KW-0732">Signal</keyword>
<feature type="chain" id="PRO_5040886938" evidence="1">
    <location>
        <begin position="24"/>
        <end position="131"/>
    </location>
</feature>
<keyword evidence="3" id="KW-1185">Reference proteome</keyword>
<accession>A0A9X1YKX9</accession>
<dbReference type="EMBL" id="JALPRX010000155">
    <property type="protein sequence ID" value="MCK8787876.1"/>
    <property type="molecule type" value="Genomic_DNA"/>
</dbReference>
<evidence type="ECO:0000313" key="3">
    <source>
        <dbReference type="Proteomes" id="UP001139516"/>
    </source>
</evidence>
<dbReference type="Proteomes" id="UP001139516">
    <property type="component" value="Unassembled WGS sequence"/>
</dbReference>
<feature type="signal peptide" evidence="1">
    <location>
        <begin position="1"/>
        <end position="23"/>
    </location>
</feature>
<evidence type="ECO:0000256" key="1">
    <source>
        <dbReference type="SAM" id="SignalP"/>
    </source>
</evidence>
<name>A0A9X1YKX9_9PROT</name>
<comment type="caution">
    <text evidence="2">The sequence shown here is derived from an EMBL/GenBank/DDBJ whole genome shotgun (WGS) entry which is preliminary data.</text>
</comment>
<sequence length="131" mass="14099">MLRNHRLVLATLLLTGGFGIASAVAQSAGSDNRPAFVLVNRSSEVIARIQASPSTDNDWGTDLLGRLALPAGSSVVVTFPRNSVCEQDVRVTYLNNMAETRMRVNACATRELAFDGSNAQRPQQSDARPAR</sequence>
<organism evidence="2 3">
    <name type="scientific">Roseomonas acroporae</name>
    <dbReference type="NCBI Taxonomy" id="2937791"/>
    <lineage>
        <taxon>Bacteria</taxon>
        <taxon>Pseudomonadati</taxon>
        <taxon>Pseudomonadota</taxon>
        <taxon>Alphaproteobacteria</taxon>
        <taxon>Acetobacterales</taxon>
        <taxon>Roseomonadaceae</taxon>
        <taxon>Roseomonas</taxon>
    </lineage>
</organism>
<dbReference type="RefSeq" id="WP_248669922.1">
    <property type="nucleotide sequence ID" value="NZ_JALPRX010000155.1"/>
</dbReference>
<gene>
    <name evidence="2" type="ORF">M0638_26330</name>
</gene>
<reference evidence="2" key="1">
    <citation type="submission" date="2022-04" db="EMBL/GenBank/DDBJ databases">
        <title>Roseomonas acroporae sp. nov., isolated from coral Acropora digitifera.</title>
        <authorList>
            <person name="Sun H."/>
        </authorList>
    </citation>
    <scope>NUCLEOTIDE SEQUENCE</scope>
    <source>
        <strain evidence="2">NAR14</strain>
    </source>
</reference>